<evidence type="ECO:0000256" key="1">
    <source>
        <dbReference type="SAM" id="MobiDB-lite"/>
    </source>
</evidence>
<organism evidence="2 3">
    <name type="scientific">Tenebrio molitor</name>
    <name type="common">Yellow mealworm beetle</name>
    <dbReference type="NCBI Taxonomy" id="7067"/>
    <lineage>
        <taxon>Eukaryota</taxon>
        <taxon>Metazoa</taxon>
        <taxon>Ecdysozoa</taxon>
        <taxon>Arthropoda</taxon>
        <taxon>Hexapoda</taxon>
        <taxon>Insecta</taxon>
        <taxon>Pterygota</taxon>
        <taxon>Neoptera</taxon>
        <taxon>Endopterygota</taxon>
        <taxon>Coleoptera</taxon>
        <taxon>Polyphaga</taxon>
        <taxon>Cucujiformia</taxon>
        <taxon>Tenebrionidae</taxon>
        <taxon>Tenebrio</taxon>
    </lineage>
</organism>
<dbReference type="Proteomes" id="UP000719412">
    <property type="component" value="Unassembled WGS sequence"/>
</dbReference>
<reference evidence="2" key="2">
    <citation type="submission" date="2021-08" db="EMBL/GenBank/DDBJ databases">
        <authorList>
            <person name="Eriksson T."/>
        </authorList>
    </citation>
    <scope>NUCLEOTIDE SEQUENCE</scope>
    <source>
        <strain evidence="2">Stoneville</strain>
        <tissue evidence="2">Whole head</tissue>
    </source>
</reference>
<reference evidence="2" key="1">
    <citation type="journal article" date="2020" name="J Insects Food Feed">
        <title>The yellow mealworm (Tenebrio molitor) genome: a resource for the emerging insects as food and feed industry.</title>
        <authorList>
            <person name="Eriksson T."/>
            <person name="Andere A."/>
            <person name="Kelstrup H."/>
            <person name="Emery V."/>
            <person name="Picard C."/>
        </authorList>
    </citation>
    <scope>NUCLEOTIDE SEQUENCE</scope>
    <source>
        <strain evidence="2">Stoneville</strain>
        <tissue evidence="2">Whole head</tissue>
    </source>
</reference>
<evidence type="ECO:0000313" key="2">
    <source>
        <dbReference type="EMBL" id="KAH0819243.1"/>
    </source>
</evidence>
<feature type="region of interest" description="Disordered" evidence="1">
    <location>
        <begin position="171"/>
        <end position="213"/>
    </location>
</feature>
<protein>
    <submittedName>
        <fullName evidence="2">Uncharacterized protein</fullName>
    </submittedName>
</protein>
<dbReference type="AlphaFoldDB" id="A0A8J6HTC1"/>
<dbReference type="EMBL" id="JABDTM020015126">
    <property type="protein sequence ID" value="KAH0819243.1"/>
    <property type="molecule type" value="Genomic_DNA"/>
</dbReference>
<gene>
    <name evidence="2" type="ORF">GEV33_003548</name>
</gene>
<name>A0A8J6HTC1_TENMO</name>
<comment type="caution">
    <text evidence="2">The sequence shown here is derived from an EMBL/GenBank/DDBJ whole genome shotgun (WGS) entry which is preliminary data.</text>
</comment>
<evidence type="ECO:0000313" key="3">
    <source>
        <dbReference type="Proteomes" id="UP000719412"/>
    </source>
</evidence>
<proteinExistence type="predicted"/>
<keyword evidence="3" id="KW-1185">Reference proteome</keyword>
<sequence length="252" mass="28325">MFLSSPSGFYVHERLSIPSVGVSRGSHCKPSRSHDLFVIPLNIPDFIALLTENSKTGEAELKVVLPFCRRDVESCCRRSFRRRTEVRRLRRNSVWDFLHGGGPQLAMARIIGGRDGVSFGEVRAARRSNTREPDLESLRCILEPQTRTVLRSPLSTTGVFVHLEENLMDEVPKTSGPRGSLRAPVTQLPHPRRGTGSTGRVRQNEVPGGSHGRNSLVENSCVRQFVEILSCCFSCRRFHGFWDFGVFGYWDG</sequence>
<accession>A0A8J6HTC1</accession>